<feature type="region of interest" description="Disordered" evidence="1">
    <location>
        <begin position="46"/>
        <end position="71"/>
    </location>
</feature>
<evidence type="ECO:0000313" key="2">
    <source>
        <dbReference type="EMBL" id="KAJ8771575.1"/>
    </source>
</evidence>
<dbReference type="AlphaFoldDB" id="A0AAV8TZI2"/>
<reference evidence="2 3" key="1">
    <citation type="submission" date="2021-09" db="EMBL/GenBank/DDBJ databases">
        <title>Genomic insights and catalytic innovation underlie evolution of tropane alkaloids biosynthesis.</title>
        <authorList>
            <person name="Wang Y.-J."/>
            <person name="Tian T."/>
            <person name="Huang J.-P."/>
            <person name="Huang S.-X."/>
        </authorList>
    </citation>
    <scope>NUCLEOTIDE SEQUENCE [LARGE SCALE GENOMIC DNA]</scope>
    <source>
        <strain evidence="2">KIB-2018</strain>
        <tissue evidence="2">Leaf</tissue>
    </source>
</reference>
<proteinExistence type="predicted"/>
<protein>
    <submittedName>
        <fullName evidence="2">Uncharacterized protein</fullName>
    </submittedName>
</protein>
<comment type="caution">
    <text evidence="2">The sequence shown here is derived from an EMBL/GenBank/DDBJ whole genome shotgun (WGS) entry which is preliminary data.</text>
</comment>
<evidence type="ECO:0000256" key="1">
    <source>
        <dbReference type="SAM" id="MobiDB-lite"/>
    </source>
</evidence>
<accession>A0AAV8TZI2</accession>
<sequence>MGTDNIDNAKAGTGLLEENLDMVTIMLEKDGIEVLAHIPIKEKGKSISMEDTSPSLSKGPEPSQLNNSHTTNDQELVGVIDLYCKEKHVIVDKGEESTNMEIVVGSVDRGWTDSCEDSCVQLPVGVSEVVTYSFLAEDETTSVIADVHISIGDVVTGDEDNGN</sequence>
<evidence type="ECO:0000313" key="3">
    <source>
        <dbReference type="Proteomes" id="UP001159364"/>
    </source>
</evidence>
<dbReference type="Proteomes" id="UP001159364">
    <property type="component" value="Linkage Group LG02"/>
</dbReference>
<organism evidence="2 3">
    <name type="scientific">Erythroxylum novogranatense</name>
    <dbReference type="NCBI Taxonomy" id="1862640"/>
    <lineage>
        <taxon>Eukaryota</taxon>
        <taxon>Viridiplantae</taxon>
        <taxon>Streptophyta</taxon>
        <taxon>Embryophyta</taxon>
        <taxon>Tracheophyta</taxon>
        <taxon>Spermatophyta</taxon>
        <taxon>Magnoliopsida</taxon>
        <taxon>eudicotyledons</taxon>
        <taxon>Gunneridae</taxon>
        <taxon>Pentapetalae</taxon>
        <taxon>rosids</taxon>
        <taxon>fabids</taxon>
        <taxon>Malpighiales</taxon>
        <taxon>Erythroxylaceae</taxon>
        <taxon>Erythroxylum</taxon>
    </lineage>
</organism>
<dbReference type="EMBL" id="JAIWQS010000002">
    <property type="protein sequence ID" value="KAJ8771575.1"/>
    <property type="molecule type" value="Genomic_DNA"/>
</dbReference>
<gene>
    <name evidence="2" type="ORF">K2173_026752</name>
</gene>
<name>A0AAV8TZI2_9ROSI</name>
<keyword evidence="3" id="KW-1185">Reference proteome</keyword>